<dbReference type="Gene3D" id="1.10.260.40">
    <property type="entry name" value="lambda repressor-like DNA-binding domains"/>
    <property type="match status" value="1"/>
</dbReference>
<feature type="domain" description="HTH cro/C1-type" evidence="2">
    <location>
        <begin position="34"/>
        <end position="88"/>
    </location>
</feature>
<proteinExistence type="predicted"/>
<dbReference type="CDD" id="cd00093">
    <property type="entry name" value="HTH_XRE"/>
    <property type="match status" value="1"/>
</dbReference>
<evidence type="ECO:0000313" key="3">
    <source>
        <dbReference type="EMBL" id="NYJ00536.1"/>
    </source>
</evidence>
<protein>
    <submittedName>
        <fullName evidence="3">Transcriptional regulator with XRE-family HTH domain</fullName>
    </submittedName>
</protein>
<evidence type="ECO:0000256" key="1">
    <source>
        <dbReference type="SAM" id="MobiDB-lite"/>
    </source>
</evidence>
<dbReference type="SMART" id="SM00530">
    <property type="entry name" value="HTH_XRE"/>
    <property type="match status" value="1"/>
</dbReference>
<gene>
    <name evidence="3" type="ORF">HNR19_001234</name>
</gene>
<dbReference type="Pfam" id="PF01381">
    <property type="entry name" value="HTH_3"/>
    <property type="match status" value="1"/>
</dbReference>
<dbReference type="RefSeq" id="WP_179667110.1">
    <property type="nucleotide sequence ID" value="NZ_JACCFP010000001.1"/>
</dbReference>
<dbReference type="SUPFAM" id="SSF47413">
    <property type="entry name" value="lambda repressor-like DNA-binding domains"/>
    <property type="match status" value="1"/>
</dbReference>
<comment type="caution">
    <text evidence="3">The sequence shown here is derived from an EMBL/GenBank/DDBJ whole genome shotgun (WGS) entry which is preliminary data.</text>
</comment>
<dbReference type="InterPro" id="IPR001387">
    <property type="entry name" value="Cro/C1-type_HTH"/>
</dbReference>
<dbReference type="Proteomes" id="UP000530424">
    <property type="component" value="Unassembled WGS sequence"/>
</dbReference>
<feature type="compositionally biased region" description="Basic and acidic residues" evidence="1">
    <location>
        <begin position="1"/>
        <end position="13"/>
    </location>
</feature>
<organism evidence="3 4">
    <name type="scientific">Nocardioides thalensis</name>
    <dbReference type="NCBI Taxonomy" id="1914755"/>
    <lineage>
        <taxon>Bacteria</taxon>
        <taxon>Bacillati</taxon>
        <taxon>Actinomycetota</taxon>
        <taxon>Actinomycetes</taxon>
        <taxon>Propionibacteriales</taxon>
        <taxon>Nocardioidaceae</taxon>
        <taxon>Nocardioides</taxon>
    </lineage>
</organism>
<dbReference type="AlphaFoldDB" id="A0A853C0H3"/>
<feature type="region of interest" description="Disordered" evidence="1">
    <location>
        <begin position="1"/>
        <end position="25"/>
    </location>
</feature>
<evidence type="ECO:0000313" key="4">
    <source>
        <dbReference type="Proteomes" id="UP000530424"/>
    </source>
</evidence>
<dbReference type="InterPro" id="IPR010982">
    <property type="entry name" value="Lambda_DNA-bd_dom_sf"/>
</dbReference>
<reference evidence="3 4" key="1">
    <citation type="submission" date="2020-07" db="EMBL/GenBank/DDBJ databases">
        <title>Sequencing the genomes of 1000 actinobacteria strains.</title>
        <authorList>
            <person name="Klenk H.-P."/>
        </authorList>
    </citation>
    <scope>NUCLEOTIDE SEQUENCE [LARGE SCALE GENOMIC DNA]</scope>
    <source>
        <strain evidence="3 4">DSM 103833</strain>
    </source>
</reference>
<evidence type="ECO:0000259" key="2">
    <source>
        <dbReference type="PROSITE" id="PS50943"/>
    </source>
</evidence>
<keyword evidence="4" id="KW-1185">Reference proteome</keyword>
<dbReference type="EMBL" id="JACCFP010000001">
    <property type="protein sequence ID" value="NYJ00536.1"/>
    <property type="molecule type" value="Genomic_DNA"/>
</dbReference>
<dbReference type="PROSITE" id="PS50943">
    <property type="entry name" value="HTH_CROC1"/>
    <property type="match status" value="1"/>
</dbReference>
<name>A0A853C0H3_9ACTN</name>
<sequence>MGDVLRFPDRPAYDEPAAPPGPEPLWREAAGDVLREERHRLGRTLSDVARTSGISVQYLSEVERGLKEPSSEVLSAVTGALGLRMAELTLRVSRRLDGPVCLAA</sequence>
<dbReference type="GO" id="GO:0003677">
    <property type="term" value="F:DNA binding"/>
    <property type="evidence" value="ECO:0007669"/>
    <property type="project" value="InterPro"/>
</dbReference>
<accession>A0A853C0H3</accession>